<evidence type="ECO:0000313" key="2">
    <source>
        <dbReference type="EMBL" id="KFM21811.1"/>
    </source>
</evidence>
<gene>
    <name evidence="2" type="ORF">AAA799B03_00492</name>
</gene>
<comment type="caution">
    <text evidence="2">The sequence shown here is derived from an EMBL/GenBank/DDBJ whole genome shotgun (WGS) entry which is preliminary data.</text>
</comment>
<dbReference type="EMBL" id="JOTA01000009">
    <property type="protein sequence ID" value="KFM21811.1"/>
    <property type="molecule type" value="Genomic_DNA"/>
</dbReference>
<feature type="transmembrane region" description="Helical" evidence="1">
    <location>
        <begin position="24"/>
        <end position="41"/>
    </location>
</feature>
<protein>
    <submittedName>
        <fullName evidence="2">Uncharacterized protein</fullName>
    </submittedName>
</protein>
<keyword evidence="3" id="KW-1185">Reference proteome</keyword>
<keyword evidence="1" id="KW-0472">Membrane</keyword>
<evidence type="ECO:0000256" key="1">
    <source>
        <dbReference type="SAM" id="Phobius"/>
    </source>
</evidence>
<evidence type="ECO:0000313" key="3">
    <source>
        <dbReference type="Proteomes" id="UP000029384"/>
    </source>
</evidence>
<keyword evidence="1" id="KW-0812">Transmembrane</keyword>
<keyword evidence="1" id="KW-1133">Transmembrane helix</keyword>
<name>A0A087S7V7_9ARCH</name>
<proteinExistence type="predicted"/>
<sequence length="51" mass="6220">ATQNRELFYRVIAYNVYRINRDKLLIWYGFYTAVMYSNSYLSKNKFEPVIS</sequence>
<dbReference type="Proteomes" id="UP000029384">
    <property type="component" value="Unassembled WGS sequence"/>
</dbReference>
<accession>A0A087S7V7</accession>
<organism evidence="2 3">
    <name type="scientific">Marine Group I thaumarchaeote SCGC AAA799-B03</name>
    <dbReference type="NCBI Taxonomy" id="1502289"/>
    <lineage>
        <taxon>Archaea</taxon>
        <taxon>Nitrososphaerota</taxon>
        <taxon>Marine Group I</taxon>
    </lineage>
</organism>
<feature type="non-terminal residue" evidence="2">
    <location>
        <position position="1"/>
    </location>
</feature>
<dbReference type="AlphaFoldDB" id="A0A087S7V7"/>
<reference evidence="2 3" key="1">
    <citation type="submission" date="2014-06" db="EMBL/GenBank/DDBJ databases">
        <authorList>
            <person name="Ngugi D.K."/>
            <person name="Blom J."/>
            <person name="Alam I."/>
            <person name="Rashid M."/>
            <person name="Baalawi W."/>
            <person name="Zhang G."/>
            <person name="Hikmawan T."/>
            <person name="Guan Y."/>
            <person name="Antunes A."/>
            <person name="Siam R."/>
            <person name="El-Dorry H."/>
            <person name="Bajic V."/>
            <person name="Stingl U."/>
        </authorList>
    </citation>
    <scope>NUCLEOTIDE SEQUENCE [LARGE SCALE GENOMIC DNA]</scope>
    <source>
        <strain evidence="2">SCGC AAA799-B03</strain>
    </source>
</reference>